<dbReference type="PANTHER" id="PTHR11808:SF90">
    <property type="entry name" value="CYSTATHIONINE GAMMA-SYNTHASE"/>
    <property type="match status" value="1"/>
</dbReference>
<dbReference type="InterPro" id="IPR054542">
    <property type="entry name" value="Cys_met_metab_PP"/>
</dbReference>
<dbReference type="Gene3D" id="3.90.1150.10">
    <property type="entry name" value="Aspartate Aminotransferase, domain 1"/>
    <property type="match status" value="1"/>
</dbReference>
<dbReference type="SUPFAM" id="SSF53383">
    <property type="entry name" value="PLP-dependent transferases"/>
    <property type="match status" value="1"/>
</dbReference>
<keyword evidence="2 3" id="KW-0663">Pyridoxal phosphate</keyword>
<evidence type="ECO:0000256" key="1">
    <source>
        <dbReference type="ARBA" id="ARBA00001933"/>
    </source>
</evidence>
<evidence type="ECO:0000256" key="2">
    <source>
        <dbReference type="ARBA" id="ARBA00022898"/>
    </source>
</evidence>
<proteinExistence type="inferred from homology"/>
<dbReference type="PROSITE" id="PS00868">
    <property type="entry name" value="CYS_MET_METAB_PP"/>
    <property type="match status" value="1"/>
</dbReference>
<evidence type="ECO:0000313" key="4">
    <source>
        <dbReference type="EMBL" id="BDV42128.1"/>
    </source>
</evidence>
<dbReference type="Pfam" id="PF01053">
    <property type="entry name" value="Cys_Met_Meta_PP"/>
    <property type="match status" value="1"/>
</dbReference>
<gene>
    <name evidence="4" type="primary">metC-1</name>
    <name evidence="4" type="ORF">GURASL_10510</name>
</gene>
<dbReference type="PIRSF" id="PIRSF001434">
    <property type="entry name" value="CGS"/>
    <property type="match status" value="1"/>
</dbReference>
<comment type="cofactor">
    <cofactor evidence="1 3">
        <name>pyridoxal 5'-phosphate</name>
        <dbReference type="ChEBI" id="CHEBI:597326"/>
    </cofactor>
</comment>
<reference evidence="4 5" key="1">
    <citation type="submission" date="2022-12" db="EMBL/GenBank/DDBJ databases">
        <title>Polyphasic characterization of Geotalea uranireducens NIT-SL11 newly isolated from a complex of sewage sludge and microbially reduced graphene oxide.</title>
        <authorList>
            <person name="Xie L."/>
            <person name="Yoshida N."/>
            <person name="Meng L."/>
        </authorList>
    </citation>
    <scope>NUCLEOTIDE SEQUENCE [LARGE SCALE GENOMIC DNA]</scope>
    <source>
        <strain evidence="4 5">NIT-SL11</strain>
    </source>
</reference>
<dbReference type="InterPro" id="IPR000277">
    <property type="entry name" value="Cys/Met-Metab_PyrdxlP-dep_enz"/>
</dbReference>
<dbReference type="EMBL" id="AP027151">
    <property type="protein sequence ID" value="BDV42128.1"/>
    <property type="molecule type" value="Genomic_DNA"/>
</dbReference>
<dbReference type="InterPro" id="IPR015421">
    <property type="entry name" value="PyrdxlP-dep_Trfase_major"/>
</dbReference>
<dbReference type="RefSeq" id="WP_282002386.1">
    <property type="nucleotide sequence ID" value="NZ_AP027151.1"/>
</dbReference>
<dbReference type="Gene3D" id="3.40.640.10">
    <property type="entry name" value="Type I PLP-dependent aspartate aminotransferase-like (Major domain)"/>
    <property type="match status" value="1"/>
</dbReference>
<keyword evidence="5" id="KW-1185">Reference proteome</keyword>
<comment type="similarity">
    <text evidence="3">Belongs to the trans-sulfuration enzymes family.</text>
</comment>
<evidence type="ECO:0000313" key="5">
    <source>
        <dbReference type="Proteomes" id="UP001317705"/>
    </source>
</evidence>
<dbReference type="InterPro" id="IPR015422">
    <property type="entry name" value="PyrdxlP-dep_Trfase_small"/>
</dbReference>
<dbReference type="CDD" id="cd00614">
    <property type="entry name" value="CGS_like"/>
    <property type="match status" value="1"/>
</dbReference>
<protein>
    <submittedName>
        <fullName evidence="4">Cystathionine gamma-synthase</fullName>
    </submittedName>
</protein>
<dbReference type="Proteomes" id="UP001317705">
    <property type="component" value="Chromosome"/>
</dbReference>
<dbReference type="PANTHER" id="PTHR11808">
    <property type="entry name" value="TRANS-SULFURATION ENZYME FAMILY MEMBER"/>
    <property type="match status" value="1"/>
</dbReference>
<organism evidence="4 5">
    <name type="scientific">Geotalea uraniireducens</name>
    <dbReference type="NCBI Taxonomy" id="351604"/>
    <lineage>
        <taxon>Bacteria</taxon>
        <taxon>Pseudomonadati</taxon>
        <taxon>Thermodesulfobacteriota</taxon>
        <taxon>Desulfuromonadia</taxon>
        <taxon>Geobacterales</taxon>
        <taxon>Geobacteraceae</taxon>
        <taxon>Geotalea</taxon>
    </lineage>
</organism>
<accession>A0ABM8EI73</accession>
<name>A0ABM8EI73_9BACT</name>
<dbReference type="InterPro" id="IPR015424">
    <property type="entry name" value="PyrdxlP-dep_Trfase"/>
</dbReference>
<evidence type="ECO:0000256" key="3">
    <source>
        <dbReference type="RuleBase" id="RU362118"/>
    </source>
</evidence>
<sequence length="389" mass="42406">MHAATTAAHIGLDWDTRTGAVTVPIYQTATFRHPGLGQSTGYDYSRSGNPTRQALEEGIARLDGGTAGFAYASGMAAIAALLLLFSQGDHLIVTEDLYGGTYRLFEQILPQYGLEFSYVDTSDPAAVRAALRPTTRGLFVESLTNPLLKVADIAALAGLCREQRLLCIVDNTFLTPYLLRPLALGADIAVYSGTKYLAGHNDTVCGLAVVRDPALAERLKFHQNAVGAVLGPQDCWLTIRGLKTLSVRLDRQQENALAIARWLARHPQVERVYYPGLADHPGHELLRRQARGFGAMIAFTVREPALVEQLLLKTRLISFAESLGGVESLITFPEVQTHADLEPATRRRLGIDDRLLRLSVGIEAVDDLLDDLAQAFGDAPTTQHKETQP</sequence>